<keyword evidence="1" id="KW-1133">Transmembrane helix</keyword>
<dbReference type="NCBIfam" id="TIGR02532">
    <property type="entry name" value="IV_pilin_GFxxxE"/>
    <property type="match status" value="1"/>
</dbReference>
<evidence type="ECO:0000313" key="3">
    <source>
        <dbReference type="Proteomes" id="UP000186110"/>
    </source>
</evidence>
<keyword evidence="1" id="KW-0472">Membrane</keyword>
<feature type="transmembrane region" description="Helical" evidence="1">
    <location>
        <begin position="21"/>
        <end position="45"/>
    </location>
</feature>
<dbReference type="GO" id="GO:0043683">
    <property type="term" value="P:type IV pilus assembly"/>
    <property type="evidence" value="ECO:0007669"/>
    <property type="project" value="InterPro"/>
</dbReference>
<dbReference type="STRING" id="1484693.RS694_12280"/>
<reference evidence="2 3" key="1">
    <citation type="submission" date="2017-01" db="EMBL/GenBank/DDBJ databases">
        <authorList>
            <person name="Mah S.A."/>
            <person name="Swanson W.J."/>
            <person name="Moy G.W."/>
            <person name="Vacquier V.D."/>
        </authorList>
    </citation>
    <scope>NUCLEOTIDE SEQUENCE [LARGE SCALE GENOMIC DNA]</scope>
    <source>
        <strain evidence="2 3">DSM 22694</strain>
    </source>
</reference>
<protein>
    <recommendedName>
        <fullName evidence="4">Pilus assembly protein PilE</fullName>
    </recommendedName>
</protein>
<dbReference type="AlphaFoldDB" id="A0A1P8KFW0"/>
<dbReference type="Pfam" id="PF07963">
    <property type="entry name" value="N_methyl"/>
    <property type="match status" value="1"/>
</dbReference>
<keyword evidence="1" id="KW-0812">Transmembrane</keyword>
<dbReference type="InterPro" id="IPR045584">
    <property type="entry name" value="Pilin-like"/>
</dbReference>
<gene>
    <name evidence="2" type="ORF">RS694_12280</name>
</gene>
<dbReference type="PROSITE" id="PS00409">
    <property type="entry name" value="PROKAR_NTER_METHYL"/>
    <property type="match status" value="1"/>
</dbReference>
<evidence type="ECO:0000256" key="1">
    <source>
        <dbReference type="SAM" id="Phobius"/>
    </source>
</evidence>
<dbReference type="EMBL" id="CP019239">
    <property type="protein sequence ID" value="APW44848.1"/>
    <property type="molecule type" value="Genomic_DNA"/>
</dbReference>
<keyword evidence="3" id="KW-1185">Reference proteome</keyword>
<organism evidence="2 3">
    <name type="scientific">Rhodoferax saidenbachensis</name>
    <dbReference type="NCBI Taxonomy" id="1484693"/>
    <lineage>
        <taxon>Bacteria</taxon>
        <taxon>Pseudomonadati</taxon>
        <taxon>Pseudomonadota</taxon>
        <taxon>Betaproteobacteria</taxon>
        <taxon>Burkholderiales</taxon>
        <taxon>Comamonadaceae</taxon>
        <taxon>Rhodoferax</taxon>
    </lineage>
</organism>
<dbReference type="Gene3D" id="3.30.700.10">
    <property type="entry name" value="Glycoprotein, Type 4 Pilin"/>
    <property type="match status" value="1"/>
</dbReference>
<dbReference type="PANTHER" id="PTHR30093">
    <property type="entry name" value="GENERAL SECRETION PATHWAY PROTEIN G"/>
    <property type="match status" value="1"/>
</dbReference>
<evidence type="ECO:0000313" key="2">
    <source>
        <dbReference type="EMBL" id="APW44848.1"/>
    </source>
</evidence>
<dbReference type="PANTHER" id="PTHR30093:SF47">
    <property type="entry name" value="TYPE IV PILUS NON-CORE MINOR PILIN PILE"/>
    <property type="match status" value="1"/>
</dbReference>
<dbReference type="Proteomes" id="UP000186110">
    <property type="component" value="Chromosome"/>
</dbReference>
<evidence type="ECO:0008006" key="4">
    <source>
        <dbReference type="Google" id="ProtNLM"/>
    </source>
</evidence>
<dbReference type="Pfam" id="PF16732">
    <property type="entry name" value="ComP_DUS"/>
    <property type="match status" value="1"/>
</dbReference>
<sequence>MNKHASSDQPSRSSGQGRSRGFTLIELMITVAIIGILASIALPSYRSYIVKTRRTEVQQQLVSAAQNQERYFTTNGRYTAVAGTAGCGAAAPVDTAFYTFVATCPNTNNSFSITATPVGSQASDGTQTLDNTGAKTNSVTASKWIL</sequence>
<dbReference type="SUPFAM" id="SSF54523">
    <property type="entry name" value="Pili subunits"/>
    <property type="match status" value="1"/>
</dbReference>
<dbReference type="InterPro" id="IPR031982">
    <property type="entry name" value="PilE-like"/>
</dbReference>
<dbReference type="InterPro" id="IPR012902">
    <property type="entry name" value="N_methyl_site"/>
</dbReference>
<dbReference type="KEGG" id="rsb:RS694_12280"/>
<proteinExistence type="predicted"/>
<accession>A0A1P8KFW0</accession>
<name>A0A1P8KFW0_9BURK</name>